<dbReference type="InterPro" id="IPR050563">
    <property type="entry name" value="4-hydroxybenzoyl-CoA_TE"/>
</dbReference>
<comment type="caution">
    <text evidence="1">The sequence shown here is derived from an EMBL/GenBank/DDBJ whole genome shotgun (WGS) entry which is preliminary data.</text>
</comment>
<gene>
    <name evidence="1" type="ORF">JYP50_07985</name>
</gene>
<accession>A0A939DEQ3</accession>
<protein>
    <submittedName>
        <fullName evidence="1">Thioesterase family protein</fullName>
    </submittedName>
</protein>
<reference evidence="1" key="1">
    <citation type="submission" date="2021-02" db="EMBL/GenBank/DDBJ databases">
        <title>PHA producing bacteria isolated from coastal sediment in Guangdong, Shenzhen.</title>
        <authorList>
            <person name="Zheng W."/>
            <person name="Yu S."/>
            <person name="Huang Y."/>
        </authorList>
    </citation>
    <scope>NUCLEOTIDE SEQUENCE</scope>
    <source>
        <strain evidence="1">TN14-10</strain>
    </source>
</reference>
<dbReference type="PANTHER" id="PTHR31793">
    <property type="entry name" value="4-HYDROXYBENZOYL-COA THIOESTERASE FAMILY MEMBER"/>
    <property type="match status" value="1"/>
</dbReference>
<proteinExistence type="predicted"/>
<dbReference type="EMBL" id="JAFKCZ010000005">
    <property type="protein sequence ID" value="MBN7796526.1"/>
    <property type="molecule type" value="Genomic_DNA"/>
</dbReference>
<dbReference type="PANTHER" id="PTHR31793:SF2">
    <property type="entry name" value="BLR1345 PROTEIN"/>
    <property type="match status" value="1"/>
</dbReference>
<organism evidence="1 2">
    <name type="scientific">Parahaliea mediterranea</name>
    <dbReference type="NCBI Taxonomy" id="651086"/>
    <lineage>
        <taxon>Bacteria</taxon>
        <taxon>Pseudomonadati</taxon>
        <taxon>Pseudomonadota</taxon>
        <taxon>Gammaproteobacteria</taxon>
        <taxon>Cellvibrionales</taxon>
        <taxon>Halieaceae</taxon>
        <taxon>Parahaliea</taxon>
    </lineage>
</organism>
<keyword evidence="2" id="KW-1185">Reference proteome</keyword>
<dbReference type="Pfam" id="PF13279">
    <property type="entry name" value="4HBT_2"/>
    <property type="match status" value="1"/>
</dbReference>
<dbReference type="SUPFAM" id="SSF54637">
    <property type="entry name" value="Thioesterase/thiol ester dehydrase-isomerase"/>
    <property type="match status" value="1"/>
</dbReference>
<dbReference type="Gene3D" id="3.10.129.10">
    <property type="entry name" value="Hotdog Thioesterase"/>
    <property type="match status" value="1"/>
</dbReference>
<dbReference type="CDD" id="cd00586">
    <property type="entry name" value="4HBT"/>
    <property type="match status" value="1"/>
</dbReference>
<dbReference type="GO" id="GO:0047617">
    <property type="term" value="F:fatty acyl-CoA hydrolase activity"/>
    <property type="evidence" value="ECO:0007669"/>
    <property type="project" value="TreeGrafter"/>
</dbReference>
<dbReference type="InterPro" id="IPR029069">
    <property type="entry name" value="HotDog_dom_sf"/>
</dbReference>
<evidence type="ECO:0000313" key="1">
    <source>
        <dbReference type="EMBL" id="MBN7796526.1"/>
    </source>
</evidence>
<dbReference type="Proteomes" id="UP000664303">
    <property type="component" value="Unassembled WGS sequence"/>
</dbReference>
<dbReference type="AlphaFoldDB" id="A0A939DEQ3"/>
<evidence type="ECO:0000313" key="2">
    <source>
        <dbReference type="Proteomes" id="UP000664303"/>
    </source>
</evidence>
<sequence length="159" mass="17761">MDFNDYFPACRTPVSADWIDYNGHMSEAFYVLVFGFATDALLDAIGVDETYRARHHSSVYTLEAHVRYLREVGEGAPLQVFSTVVNSDHKRLHVHHGMQREDSGEVLATSELMLMYVDTESGHSADFPAAIGASIARFRSRYPGRPAEGELGRVIALPR</sequence>
<name>A0A939DEQ3_9GAMM</name>
<dbReference type="RefSeq" id="WP_206559970.1">
    <property type="nucleotide sequence ID" value="NZ_JAFKCZ010000005.1"/>
</dbReference>